<keyword evidence="3 6" id="KW-0812">Transmembrane</keyword>
<dbReference type="OrthoDB" id="440385at2759"/>
<evidence type="ECO:0000259" key="7">
    <source>
        <dbReference type="Pfam" id="PF04893"/>
    </source>
</evidence>
<comment type="subcellular location">
    <subcellularLocation>
        <location evidence="6">Golgi apparatus membrane</location>
        <topology evidence="6">Multi-pass membrane protein</topology>
    </subcellularLocation>
    <subcellularLocation>
        <location evidence="1">Membrane</location>
        <topology evidence="1">Multi-pass membrane protein</topology>
    </subcellularLocation>
</comment>
<protein>
    <recommendedName>
        <fullName evidence="6">Protein YIPF</fullName>
    </recommendedName>
</protein>
<proteinExistence type="inferred from homology"/>
<keyword evidence="4 6" id="KW-1133">Transmembrane helix</keyword>
<dbReference type="GO" id="GO:0006888">
    <property type="term" value="P:endoplasmic reticulum to Golgi vesicle-mediated transport"/>
    <property type="evidence" value="ECO:0007669"/>
    <property type="project" value="InterPro"/>
</dbReference>
<feature type="transmembrane region" description="Helical" evidence="6">
    <location>
        <begin position="170"/>
        <end position="192"/>
    </location>
</feature>
<feature type="domain" description="Yip1" evidence="7">
    <location>
        <begin position="74"/>
        <end position="215"/>
    </location>
</feature>
<reference evidence="8" key="1">
    <citation type="submission" date="2022-10" db="EMBL/GenBank/DDBJ databases">
        <title>Novel sulphate-reducing endosymbionts in the free-living metamonad Anaeramoeba.</title>
        <authorList>
            <person name="Jerlstrom-Hultqvist J."/>
            <person name="Cepicka I."/>
            <person name="Gallot-Lavallee L."/>
            <person name="Salas-Leiva D."/>
            <person name="Curtis B.A."/>
            <person name="Zahonova K."/>
            <person name="Pipaliya S."/>
            <person name="Dacks J."/>
            <person name="Roger A.J."/>
        </authorList>
    </citation>
    <scope>NUCLEOTIDE SEQUENCE</scope>
    <source>
        <strain evidence="8">BMAN</strain>
    </source>
</reference>
<evidence type="ECO:0000313" key="8">
    <source>
        <dbReference type="EMBL" id="KAJ5072379.1"/>
    </source>
</evidence>
<evidence type="ECO:0000256" key="5">
    <source>
        <dbReference type="ARBA" id="ARBA00023136"/>
    </source>
</evidence>
<dbReference type="GO" id="GO:0048280">
    <property type="term" value="P:vesicle fusion with Golgi apparatus"/>
    <property type="evidence" value="ECO:0007669"/>
    <property type="project" value="TreeGrafter"/>
</dbReference>
<dbReference type="Proteomes" id="UP001149090">
    <property type="component" value="Unassembled WGS sequence"/>
</dbReference>
<dbReference type="InterPro" id="IPR045231">
    <property type="entry name" value="Yip1/4-like"/>
</dbReference>
<comment type="caution">
    <text evidence="8">The sequence shown here is derived from an EMBL/GenBank/DDBJ whole genome shotgun (WGS) entry which is preliminary data.</text>
</comment>
<feature type="transmembrane region" description="Helical" evidence="6">
    <location>
        <begin position="146"/>
        <end position="164"/>
    </location>
</feature>
<dbReference type="AlphaFoldDB" id="A0A9Q0LH86"/>
<dbReference type="GO" id="GO:0005802">
    <property type="term" value="C:trans-Golgi network"/>
    <property type="evidence" value="ECO:0007669"/>
    <property type="project" value="TreeGrafter"/>
</dbReference>
<evidence type="ECO:0000256" key="3">
    <source>
        <dbReference type="ARBA" id="ARBA00022692"/>
    </source>
</evidence>
<feature type="transmembrane region" description="Helical" evidence="6">
    <location>
        <begin position="199"/>
        <end position="217"/>
    </location>
</feature>
<sequence>MQPNFGDFYEAPYQKTPQNRFQNTDRVFFQDSLGQNRTTSTTRLDFDQDFNEPPLLEELGINFSHIYKKILSVLNPFKRVDHFFLQDSDLAGPLLFFSLLGFCFLLSGKIHFGYIYGVGTLGNLLIYFVLNLMSTEQINLYQTISITGYCLLPLVILAFCRLLLPFGFVFILVPVCILWSSYAASTIFVEILEMKEQKWLVGYPVFLFFTCFAIMAVF</sequence>
<dbReference type="EMBL" id="JAPDFW010000081">
    <property type="protein sequence ID" value="KAJ5072379.1"/>
    <property type="molecule type" value="Genomic_DNA"/>
</dbReference>
<keyword evidence="5 6" id="KW-0472">Membrane</keyword>
<organism evidence="8 9">
    <name type="scientific">Anaeramoeba ignava</name>
    <name type="common">Anaerobic marine amoeba</name>
    <dbReference type="NCBI Taxonomy" id="1746090"/>
    <lineage>
        <taxon>Eukaryota</taxon>
        <taxon>Metamonada</taxon>
        <taxon>Anaeramoebidae</taxon>
        <taxon>Anaeramoeba</taxon>
    </lineage>
</organism>
<evidence type="ECO:0000256" key="2">
    <source>
        <dbReference type="ARBA" id="ARBA00010596"/>
    </source>
</evidence>
<comment type="caution">
    <text evidence="6">Lacks conserved residue(s) required for the propagation of feature annotation.</text>
</comment>
<name>A0A9Q0LH86_ANAIG</name>
<dbReference type="OMA" id="GYTGQFF"/>
<accession>A0A9Q0LH86</accession>
<evidence type="ECO:0000313" key="9">
    <source>
        <dbReference type="Proteomes" id="UP001149090"/>
    </source>
</evidence>
<gene>
    <name evidence="8" type="ORF">M0811_01393</name>
</gene>
<dbReference type="PANTHER" id="PTHR21236">
    <property type="entry name" value="GOLGI MEMBRANE PROTEIN YIP1"/>
    <property type="match status" value="1"/>
</dbReference>
<keyword evidence="9" id="KW-1185">Reference proteome</keyword>
<evidence type="ECO:0000256" key="1">
    <source>
        <dbReference type="ARBA" id="ARBA00004141"/>
    </source>
</evidence>
<dbReference type="Pfam" id="PF04893">
    <property type="entry name" value="Yip1"/>
    <property type="match status" value="1"/>
</dbReference>
<evidence type="ECO:0000256" key="4">
    <source>
        <dbReference type="ARBA" id="ARBA00022989"/>
    </source>
</evidence>
<dbReference type="GO" id="GO:0000139">
    <property type="term" value="C:Golgi membrane"/>
    <property type="evidence" value="ECO:0007669"/>
    <property type="project" value="UniProtKB-SubCell"/>
</dbReference>
<comment type="similarity">
    <text evidence="2 6">Belongs to the YIP1 family.</text>
</comment>
<feature type="transmembrane region" description="Helical" evidence="6">
    <location>
        <begin position="114"/>
        <end position="134"/>
    </location>
</feature>
<evidence type="ECO:0000256" key="6">
    <source>
        <dbReference type="RuleBase" id="RU361264"/>
    </source>
</evidence>
<dbReference type="InterPro" id="IPR006977">
    <property type="entry name" value="Yip1_dom"/>
</dbReference>
<dbReference type="PANTHER" id="PTHR21236:SF2">
    <property type="entry name" value="PROTEIN YIPF"/>
    <property type="match status" value="1"/>
</dbReference>